<name>A0ABV7LW67_9GAMM</name>
<keyword evidence="7" id="KW-1003">Cell membrane</keyword>
<evidence type="ECO:0000256" key="4">
    <source>
        <dbReference type="ARBA" id="ARBA00022679"/>
    </source>
</evidence>
<evidence type="ECO:0000256" key="5">
    <source>
        <dbReference type="ARBA" id="ARBA00031445"/>
    </source>
</evidence>
<dbReference type="GO" id="GO:0043842">
    <property type="term" value="F:Kdo transferase activity"/>
    <property type="evidence" value="ECO:0007669"/>
    <property type="project" value="UniProtKB-EC"/>
</dbReference>
<dbReference type="NCBIfam" id="NF004388">
    <property type="entry name" value="PRK05749.1-4"/>
    <property type="match status" value="1"/>
</dbReference>
<evidence type="ECO:0000256" key="2">
    <source>
        <dbReference type="ARBA" id="ARBA00012621"/>
    </source>
</evidence>
<dbReference type="PANTHER" id="PTHR42755:SF1">
    <property type="entry name" value="3-DEOXY-D-MANNO-OCTULOSONIC ACID TRANSFERASE, MITOCHONDRIAL-RELATED"/>
    <property type="match status" value="1"/>
</dbReference>
<keyword evidence="10" id="KW-1185">Reference proteome</keyword>
<keyword evidence="9" id="KW-0328">Glycosyltransferase</keyword>
<dbReference type="RefSeq" id="WP_019019246.1">
    <property type="nucleotide sequence ID" value="NZ_BMXD01000006.1"/>
</dbReference>
<proteinExistence type="inferred from homology"/>
<evidence type="ECO:0000256" key="6">
    <source>
        <dbReference type="ARBA" id="ARBA00049183"/>
    </source>
</evidence>
<dbReference type="Proteomes" id="UP001595640">
    <property type="component" value="Unassembled WGS sequence"/>
</dbReference>
<keyword evidence="4 7" id="KW-0808">Transferase</keyword>
<evidence type="ECO:0000256" key="7">
    <source>
        <dbReference type="RuleBase" id="RU365103"/>
    </source>
</evidence>
<dbReference type="Pfam" id="PF04413">
    <property type="entry name" value="Glycos_transf_N"/>
    <property type="match status" value="1"/>
</dbReference>
<dbReference type="SUPFAM" id="SSF53756">
    <property type="entry name" value="UDP-Glycosyltransferase/glycogen phosphorylase"/>
    <property type="match status" value="1"/>
</dbReference>
<dbReference type="EC" id="2.4.99.12" evidence="2 7"/>
<reference evidence="10" key="1">
    <citation type="journal article" date="2019" name="Int. J. Syst. Evol. Microbiol.">
        <title>The Global Catalogue of Microorganisms (GCM) 10K type strain sequencing project: providing services to taxonomists for standard genome sequencing and annotation.</title>
        <authorList>
            <consortium name="The Broad Institute Genomics Platform"/>
            <consortium name="The Broad Institute Genome Sequencing Center for Infectious Disease"/>
            <person name="Wu L."/>
            <person name="Ma J."/>
        </authorList>
    </citation>
    <scope>NUCLEOTIDE SEQUENCE [LARGE SCALE GENOMIC DNA]</scope>
    <source>
        <strain evidence="10">KCTC 12847</strain>
    </source>
</reference>
<dbReference type="InterPro" id="IPR039901">
    <property type="entry name" value="Kdotransferase"/>
</dbReference>
<comment type="catalytic activity">
    <reaction evidence="6 7">
        <text>lipid IVA (E. coli) + CMP-3-deoxy-beta-D-manno-octulosonate = alpha-Kdo-(2-&gt;6)-lipid IVA (E. coli) + CMP + H(+)</text>
        <dbReference type="Rhea" id="RHEA:28066"/>
        <dbReference type="ChEBI" id="CHEBI:15378"/>
        <dbReference type="ChEBI" id="CHEBI:58603"/>
        <dbReference type="ChEBI" id="CHEBI:60364"/>
        <dbReference type="ChEBI" id="CHEBI:60377"/>
        <dbReference type="ChEBI" id="CHEBI:85987"/>
        <dbReference type="EC" id="2.4.99.12"/>
    </reaction>
</comment>
<organism evidence="9 10">
    <name type="scientific">Modicisalibacter luteus</name>
    <dbReference type="NCBI Taxonomy" id="453962"/>
    <lineage>
        <taxon>Bacteria</taxon>
        <taxon>Pseudomonadati</taxon>
        <taxon>Pseudomonadota</taxon>
        <taxon>Gammaproteobacteria</taxon>
        <taxon>Oceanospirillales</taxon>
        <taxon>Halomonadaceae</taxon>
        <taxon>Modicisalibacter</taxon>
    </lineage>
</organism>
<dbReference type="EMBL" id="JBHRUH010000004">
    <property type="protein sequence ID" value="MFC3290856.1"/>
    <property type="molecule type" value="Genomic_DNA"/>
</dbReference>
<comment type="subcellular location">
    <subcellularLocation>
        <location evidence="7">Cell membrane</location>
    </subcellularLocation>
</comment>
<comment type="caution">
    <text evidence="9">The sequence shown here is derived from an EMBL/GenBank/DDBJ whole genome shotgun (WGS) entry which is preliminary data.</text>
</comment>
<evidence type="ECO:0000256" key="3">
    <source>
        <dbReference type="ARBA" id="ARBA00019077"/>
    </source>
</evidence>
<keyword evidence="7" id="KW-0472">Membrane</keyword>
<gene>
    <name evidence="9" type="primary">waaA</name>
    <name evidence="9" type="ORF">ACFOEI_02075</name>
</gene>
<comment type="function">
    <text evidence="7">Involved in lipopolysaccharide (LPS) biosynthesis. Catalyzes the transfer of 3-deoxy-D-manno-octulosonate (Kdo) residue(s) from CMP-Kdo to lipid IV(A), the tetraacyldisaccharide-1,4'-bisphosphate precursor of lipid A.</text>
</comment>
<comment type="similarity">
    <text evidence="7">Belongs to the glycosyltransferase group 1 family.</text>
</comment>
<dbReference type="InterPro" id="IPR038107">
    <property type="entry name" value="Glycos_transf_N_sf"/>
</dbReference>
<feature type="domain" description="3-deoxy-D-manno-octulosonic-acid transferase N-terminal" evidence="8">
    <location>
        <begin position="48"/>
        <end position="221"/>
    </location>
</feature>
<evidence type="ECO:0000313" key="10">
    <source>
        <dbReference type="Proteomes" id="UP001595640"/>
    </source>
</evidence>
<dbReference type="Gene3D" id="3.40.50.2000">
    <property type="entry name" value="Glycogen Phosphorylase B"/>
    <property type="match status" value="1"/>
</dbReference>
<protein>
    <recommendedName>
        <fullName evidence="3 7">3-deoxy-D-manno-octulosonic acid transferase</fullName>
        <shortName evidence="7">Kdo transferase</shortName>
        <ecNumber evidence="2 7">2.4.99.12</ecNumber>
    </recommendedName>
    <alternativeName>
        <fullName evidence="5 7">Lipid IV(A) 3-deoxy-D-manno-octulosonic acid transferase</fullName>
    </alternativeName>
</protein>
<dbReference type="InterPro" id="IPR007507">
    <property type="entry name" value="Glycos_transf_N"/>
</dbReference>
<comment type="pathway">
    <text evidence="1 7">Bacterial outer membrane biogenesis; LPS core biosynthesis.</text>
</comment>
<sequence>MSAERSSLPSRPPKGWARCLYSGALYTLSPLIWRRVWREQVPTHPRLERLGLVPALNGATLWLHAASVGEVIAARPLIEALCSRYPAHRLVITTMTATGAERVDALFGGEVTHHFVPLDFPGAARRFVSKLAPDLAIFFETELWPNLLEACYRQGTPVAVVNGRLSERAMRGYRRLGALMANALAKVDWLAAKSNEDAERFRELGMASERLSVVGSLKFDISVDENVCGESERLRASFGTRPVWIAASTHPGEDEQVLTAHGRIRERYPDALLVLVPRHPQRFDDVADLCRMRGEHLARRSRSEPVQRATTVYLGDTMGELMRLYGAADIAFVGGSLVPIGGHNLLEPAILGVPVLSGPELANFLDVAEVLRSANALTDIADAEALGEAVSDLFAAPAERLRRGDAGKAAIMAQRGALARTLDGLERLLPCPSELPTRTDNSQ</sequence>
<dbReference type="Gene3D" id="3.40.50.11720">
    <property type="entry name" value="3-Deoxy-D-manno-octulosonic-acid transferase, N-terminal domain"/>
    <property type="match status" value="1"/>
</dbReference>
<evidence type="ECO:0000256" key="1">
    <source>
        <dbReference type="ARBA" id="ARBA00004713"/>
    </source>
</evidence>
<accession>A0ABV7LW67</accession>
<evidence type="ECO:0000259" key="8">
    <source>
        <dbReference type="Pfam" id="PF04413"/>
    </source>
</evidence>
<dbReference type="PANTHER" id="PTHR42755">
    <property type="entry name" value="3-DEOXY-MANNO-OCTULOSONATE CYTIDYLYLTRANSFERASE"/>
    <property type="match status" value="1"/>
</dbReference>
<evidence type="ECO:0000313" key="9">
    <source>
        <dbReference type="EMBL" id="MFC3290856.1"/>
    </source>
</evidence>
<keyword evidence="7" id="KW-0448">Lipopolysaccharide biosynthesis</keyword>